<proteinExistence type="predicted"/>
<feature type="non-terminal residue" evidence="5">
    <location>
        <position position="172"/>
    </location>
</feature>
<dbReference type="AlphaFoldDB" id="A0A0F9DPB4"/>
<dbReference type="EC" id="2.7.7.7" evidence="1"/>
<dbReference type="InterPro" id="IPR003593">
    <property type="entry name" value="AAA+_ATPase"/>
</dbReference>
<dbReference type="SMART" id="SM00382">
    <property type="entry name" value="AAA"/>
    <property type="match status" value="1"/>
</dbReference>
<dbReference type="GO" id="GO:0009360">
    <property type="term" value="C:DNA polymerase III complex"/>
    <property type="evidence" value="ECO:0007669"/>
    <property type="project" value="InterPro"/>
</dbReference>
<keyword evidence="2" id="KW-0548">Nucleotidyltransferase</keyword>
<reference evidence="5" key="1">
    <citation type="journal article" date="2015" name="Nature">
        <title>Complex archaea that bridge the gap between prokaryotes and eukaryotes.</title>
        <authorList>
            <person name="Spang A."/>
            <person name="Saw J.H."/>
            <person name="Jorgensen S.L."/>
            <person name="Zaremba-Niedzwiedzka K."/>
            <person name="Martijn J."/>
            <person name="Lind A.E."/>
            <person name="van Eijk R."/>
            <person name="Schleper C."/>
            <person name="Guy L."/>
            <person name="Ettema T.J."/>
        </authorList>
    </citation>
    <scope>NUCLEOTIDE SEQUENCE</scope>
</reference>
<dbReference type="GO" id="GO:0003887">
    <property type="term" value="F:DNA-directed DNA polymerase activity"/>
    <property type="evidence" value="ECO:0007669"/>
    <property type="project" value="UniProtKB-KW"/>
</dbReference>
<evidence type="ECO:0000259" key="4">
    <source>
        <dbReference type="SMART" id="SM00382"/>
    </source>
</evidence>
<name>A0A0F9DPB4_9ZZZZ</name>
<dbReference type="InterPro" id="IPR001270">
    <property type="entry name" value="ClpA/B"/>
</dbReference>
<dbReference type="EMBL" id="LAZR01028103">
    <property type="protein sequence ID" value="KKL63623.1"/>
    <property type="molecule type" value="Genomic_DNA"/>
</dbReference>
<dbReference type="PANTHER" id="PTHR11669:SF0">
    <property type="entry name" value="PROTEIN STICHEL-LIKE 2"/>
    <property type="match status" value="1"/>
</dbReference>
<keyword evidence="2" id="KW-0808">Transferase</keyword>
<feature type="domain" description="AAA+ ATPase" evidence="4">
    <location>
        <begin position="36"/>
        <end position="172"/>
    </location>
</feature>
<dbReference type="Gene3D" id="3.40.50.300">
    <property type="entry name" value="P-loop containing nucleotide triphosphate hydrolases"/>
    <property type="match status" value="1"/>
</dbReference>
<dbReference type="InterPro" id="IPR012763">
    <property type="entry name" value="DNA_pol_III_sug/sutau_N"/>
</dbReference>
<evidence type="ECO:0000313" key="5">
    <source>
        <dbReference type="EMBL" id="KKL63623.1"/>
    </source>
</evidence>
<keyword evidence="2" id="KW-0239">DNA-directed DNA polymerase</keyword>
<organism evidence="5">
    <name type="scientific">marine sediment metagenome</name>
    <dbReference type="NCBI Taxonomy" id="412755"/>
    <lineage>
        <taxon>unclassified sequences</taxon>
        <taxon>metagenomes</taxon>
        <taxon>ecological metagenomes</taxon>
    </lineage>
</organism>
<dbReference type="CDD" id="cd00009">
    <property type="entry name" value="AAA"/>
    <property type="match status" value="1"/>
</dbReference>
<dbReference type="GO" id="GO:0005524">
    <property type="term" value="F:ATP binding"/>
    <property type="evidence" value="ECO:0007669"/>
    <property type="project" value="InterPro"/>
</dbReference>
<evidence type="ECO:0000256" key="1">
    <source>
        <dbReference type="ARBA" id="ARBA00012417"/>
    </source>
</evidence>
<dbReference type="SUPFAM" id="SSF52540">
    <property type="entry name" value="P-loop containing nucleoside triphosphate hydrolases"/>
    <property type="match status" value="1"/>
</dbReference>
<comment type="caution">
    <text evidence="5">The sequence shown here is derived from an EMBL/GenBank/DDBJ whole genome shotgun (WGS) entry which is preliminary data.</text>
</comment>
<dbReference type="Pfam" id="PF13177">
    <property type="entry name" value="DNA_pol3_delta2"/>
    <property type="match status" value="1"/>
</dbReference>
<dbReference type="PANTHER" id="PTHR11669">
    <property type="entry name" value="REPLICATION FACTOR C / DNA POLYMERASE III GAMMA-TAU SUBUNIT"/>
    <property type="match status" value="1"/>
</dbReference>
<accession>A0A0F9DPB4</accession>
<protein>
    <recommendedName>
        <fullName evidence="1">DNA-directed DNA polymerase</fullName>
        <ecNumber evidence="1">2.7.7.7</ecNumber>
    </recommendedName>
</protein>
<dbReference type="PRINTS" id="PR00300">
    <property type="entry name" value="CLPPROTEASEA"/>
</dbReference>
<gene>
    <name evidence="5" type="ORF">LCGC14_2173290</name>
</gene>
<dbReference type="InterPro" id="IPR050238">
    <property type="entry name" value="DNA_Rep/Repair_Clamp_Loader"/>
</dbReference>
<dbReference type="GO" id="GO:0006261">
    <property type="term" value="P:DNA-templated DNA replication"/>
    <property type="evidence" value="ECO:0007669"/>
    <property type="project" value="TreeGrafter"/>
</dbReference>
<sequence length="172" mass="18861">MSEVLALKYRPQIFDEVIGQEGTIQQITSALENDKLGHSLLFSGTRGTGKTTLARIVAKVLNCENRKGVEPCRECRPCKSIEAGVNLAVTEVDAASNTGVDNVREIIEQIRYSAAGLHRVVILDEAHMLSKNAFNALLKTLEEPPPGVTFILVTTEPNKLIPTVVSRCQKYE</sequence>
<dbReference type="InterPro" id="IPR027417">
    <property type="entry name" value="P-loop_NTPase"/>
</dbReference>
<dbReference type="NCBIfam" id="TIGR02397">
    <property type="entry name" value="dnaX_nterm"/>
    <property type="match status" value="1"/>
</dbReference>
<evidence type="ECO:0000256" key="2">
    <source>
        <dbReference type="ARBA" id="ARBA00022932"/>
    </source>
</evidence>
<evidence type="ECO:0000256" key="3">
    <source>
        <dbReference type="ARBA" id="ARBA00049244"/>
    </source>
</evidence>
<comment type="catalytic activity">
    <reaction evidence="3">
        <text>DNA(n) + a 2'-deoxyribonucleoside 5'-triphosphate = DNA(n+1) + diphosphate</text>
        <dbReference type="Rhea" id="RHEA:22508"/>
        <dbReference type="Rhea" id="RHEA-COMP:17339"/>
        <dbReference type="Rhea" id="RHEA-COMP:17340"/>
        <dbReference type="ChEBI" id="CHEBI:33019"/>
        <dbReference type="ChEBI" id="CHEBI:61560"/>
        <dbReference type="ChEBI" id="CHEBI:173112"/>
        <dbReference type="EC" id="2.7.7.7"/>
    </reaction>
</comment>